<evidence type="ECO:0000256" key="2">
    <source>
        <dbReference type="ARBA" id="ARBA00011270"/>
    </source>
</evidence>
<protein>
    <recommendedName>
        <fullName evidence="8">Tryptophan synthase alpha chain</fullName>
        <ecNumber evidence="8">4.2.1.20</ecNumber>
    </recommendedName>
</protein>
<comment type="catalytic activity">
    <reaction evidence="7 8">
        <text>(1S,2R)-1-C-(indol-3-yl)glycerol 3-phosphate + L-serine = D-glyceraldehyde 3-phosphate + L-tryptophan + H2O</text>
        <dbReference type="Rhea" id="RHEA:10532"/>
        <dbReference type="ChEBI" id="CHEBI:15377"/>
        <dbReference type="ChEBI" id="CHEBI:33384"/>
        <dbReference type="ChEBI" id="CHEBI:57912"/>
        <dbReference type="ChEBI" id="CHEBI:58866"/>
        <dbReference type="ChEBI" id="CHEBI:59776"/>
        <dbReference type="EC" id="4.2.1.20"/>
    </reaction>
</comment>
<sequence>MTVEKIEEVLKNGKGFIGFTVAGDPDFDKSVDYVVTLAEAGADVVEIGIAFSDPSADGETIMKADLRAAEAGSTTEKVFEFVTNVRKRTQVPLVFLTYTNPVFKYGYEAFLAKMKQLNVQGIIMPDMPLEEQDEFVTLAEKYDRSFIQLITLKSGERIPNIIKRASGFVYVVSSLGITGMRQKLSTDSHNLITQIKKLTNVPTAIGFGISQPEQMSQFKNADAVIVGSAIVNIIEAHPYDAEEALQNFVNAMKTAW</sequence>
<dbReference type="InterPro" id="IPR011060">
    <property type="entry name" value="RibuloseP-bd_barrel"/>
</dbReference>
<dbReference type="PANTHER" id="PTHR43406">
    <property type="entry name" value="TRYPTOPHAN SYNTHASE, ALPHA CHAIN"/>
    <property type="match status" value="1"/>
</dbReference>
<comment type="similarity">
    <text evidence="8 9">Belongs to the TrpA family.</text>
</comment>
<dbReference type="SUPFAM" id="SSF51366">
    <property type="entry name" value="Ribulose-phoshate binding barrel"/>
    <property type="match status" value="1"/>
</dbReference>
<feature type="active site" description="Proton acceptor" evidence="8">
    <location>
        <position position="57"/>
    </location>
</feature>
<evidence type="ECO:0000313" key="11">
    <source>
        <dbReference type="Proteomes" id="UP001556617"/>
    </source>
</evidence>
<evidence type="ECO:0000256" key="7">
    <source>
        <dbReference type="ARBA" id="ARBA00049047"/>
    </source>
</evidence>
<comment type="function">
    <text evidence="8">The alpha subunit is responsible for the aldol cleavage of indoleglycerol phosphate to indole and glyceraldehyde 3-phosphate.</text>
</comment>
<evidence type="ECO:0000256" key="4">
    <source>
        <dbReference type="ARBA" id="ARBA00022822"/>
    </source>
</evidence>
<dbReference type="InterPro" id="IPR013785">
    <property type="entry name" value="Aldolase_TIM"/>
</dbReference>
<dbReference type="RefSeq" id="WP_367974177.1">
    <property type="nucleotide sequence ID" value="NZ_JBFPEQ010000001.1"/>
</dbReference>
<dbReference type="Proteomes" id="UP001556617">
    <property type="component" value="Unassembled WGS sequence"/>
</dbReference>
<keyword evidence="5 8" id="KW-0057">Aromatic amino acid biosynthesis</keyword>
<evidence type="ECO:0000256" key="8">
    <source>
        <dbReference type="HAMAP-Rule" id="MF_00131"/>
    </source>
</evidence>
<dbReference type="HAMAP" id="MF_00131">
    <property type="entry name" value="Trp_synth_alpha"/>
    <property type="match status" value="1"/>
</dbReference>
<accession>A0ABV3S4M1</accession>
<dbReference type="Gene3D" id="3.20.20.70">
    <property type="entry name" value="Aldolase class I"/>
    <property type="match status" value="1"/>
</dbReference>
<gene>
    <name evidence="8 10" type="primary">trpA</name>
    <name evidence="10" type="ORF">AB3K24_05425</name>
</gene>
<keyword evidence="3 8" id="KW-0028">Amino-acid biosynthesis</keyword>
<reference evidence="10 11" key="1">
    <citation type="submission" date="2024-07" db="EMBL/GenBank/DDBJ databases">
        <authorList>
            <person name="Yun M."/>
        </authorList>
    </citation>
    <scope>NUCLEOTIDE SEQUENCE [LARGE SCALE GENOMIC DNA]</scope>
    <source>
        <strain evidence="10 11">MS01</strain>
    </source>
</reference>
<dbReference type="PANTHER" id="PTHR43406:SF1">
    <property type="entry name" value="TRYPTOPHAN SYNTHASE ALPHA CHAIN, CHLOROPLASTIC"/>
    <property type="match status" value="1"/>
</dbReference>
<comment type="subunit">
    <text evidence="2 8">Tetramer of two alpha and two beta chains.</text>
</comment>
<dbReference type="InterPro" id="IPR002028">
    <property type="entry name" value="Trp_synthase_suA"/>
</dbReference>
<comment type="pathway">
    <text evidence="1 8">Amino-acid biosynthesis; L-tryptophan biosynthesis; L-tryptophan from chorismate: step 5/5.</text>
</comment>
<evidence type="ECO:0000256" key="9">
    <source>
        <dbReference type="RuleBase" id="RU003662"/>
    </source>
</evidence>
<keyword evidence="11" id="KW-1185">Reference proteome</keyword>
<dbReference type="EC" id="4.2.1.20" evidence="8"/>
<dbReference type="Pfam" id="PF00290">
    <property type="entry name" value="Trp_syntA"/>
    <property type="match status" value="1"/>
</dbReference>
<name>A0ABV3S4M1_9LACO</name>
<dbReference type="GO" id="GO:0004834">
    <property type="term" value="F:tryptophan synthase activity"/>
    <property type="evidence" value="ECO:0007669"/>
    <property type="project" value="UniProtKB-EC"/>
</dbReference>
<dbReference type="EMBL" id="JBFPER010000001">
    <property type="protein sequence ID" value="MEX0380789.1"/>
    <property type="molecule type" value="Genomic_DNA"/>
</dbReference>
<keyword evidence="4 8" id="KW-0822">Tryptophan biosynthesis</keyword>
<evidence type="ECO:0000256" key="5">
    <source>
        <dbReference type="ARBA" id="ARBA00023141"/>
    </source>
</evidence>
<evidence type="ECO:0000256" key="3">
    <source>
        <dbReference type="ARBA" id="ARBA00022605"/>
    </source>
</evidence>
<feature type="active site" description="Proton acceptor" evidence="8">
    <location>
        <position position="46"/>
    </location>
</feature>
<dbReference type="NCBIfam" id="TIGR00262">
    <property type="entry name" value="trpA"/>
    <property type="match status" value="1"/>
</dbReference>
<evidence type="ECO:0000256" key="6">
    <source>
        <dbReference type="ARBA" id="ARBA00023239"/>
    </source>
</evidence>
<proteinExistence type="inferred from homology"/>
<evidence type="ECO:0000256" key="1">
    <source>
        <dbReference type="ARBA" id="ARBA00004733"/>
    </source>
</evidence>
<organism evidence="10 11">
    <name type="scientific">Leuconostoc aquikimchii</name>
    <dbReference type="NCBI Taxonomy" id="3236804"/>
    <lineage>
        <taxon>Bacteria</taxon>
        <taxon>Bacillati</taxon>
        <taxon>Bacillota</taxon>
        <taxon>Bacilli</taxon>
        <taxon>Lactobacillales</taxon>
        <taxon>Lactobacillaceae</taxon>
        <taxon>Leuconostoc</taxon>
    </lineage>
</organism>
<dbReference type="CDD" id="cd04724">
    <property type="entry name" value="Tryptophan_synthase_alpha"/>
    <property type="match status" value="1"/>
</dbReference>
<evidence type="ECO:0000313" key="10">
    <source>
        <dbReference type="EMBL" id="MEX0380789.1"/>
    </source>
</evidence>
<comment type="caution">
    <text evidence="10">The sequence shown here is derived from an EMBL/GenBank/DDBJ whole genome shotgun (WGS) entry which is preliminary data.</text>
</comment>
<keyword evidence="6 8" id="KW-0456">Lyase</keyword>